<feature type="transmembrane region" description="Helical" evidence="8">
    <location>
        <begin position="186"/>
        <end position="207"/>
    </location>
</feature>
<comment type="subcellular location">
    <subcellularLocation>
        <location evidence="1">Cell membrane</location>
        <topology evidence="1">Multi-pass membrane protein</topology>
    </subcellularLocation>
</comment>
<dbReference type="Pfam" id="PF00005">
    <property type="entry name" value="ABC_tran"/>
    <property type="match status" value="1"/>
</dbReference>
<keyword evidence="6 8" id="KW-1133">Transmembrane helix</keyword>
<evidence type="ECO:0000313" key="12">
    <source>
        <dbReference type="Proteomes" id="UP000323560"/>
    </source>
</evidence>
<feature type="transmembrane region" description="Helical" evidence="8">
    <location>
        <begin position="64"/>
        <end position="86"/>
    </location>
</feature>
<organism evidence="11 12">
    <name type="scientific">Gluconobacter thailandicus</name>
    <dbReference type="NCBI Taxonomy" id="257438"/>
    <lineage>
        <taxon>Bacteria</taxon>
        <taxon>Pseudomonadati</taxon>
        <taxon>Pseudomonadota</taxon>
        <taxon>Alphaproteobacteria</taxon>
        <taxon>Acetobacterales</taxon>
        <taxon>Acetobacteraceae</taxon>
        <taxon>Gluconobacter</taxon>
    </lineage>
</organism>
<dbReference type="Proteomes" id="UP000323560">
    <property type="component" value="Chromosome"/>
</dbReference>
<feature type="domain" description="ABC transmembrane type-1" evidence="10">
    <location>
        <begin position="34"/>
        <end position="335"/>
    </location>
</feature>
<gene>
    <name evidence="11" type="ORF">FXF46_07155</name>
</gene>
<feature type="domain" description="ABC transporter" evidence="9">
    <location>
        <begin position="368"/>
        <end position="572"/>
    </location>
</feature>
<dbReference type="RefSeq" id="WP_148620196.1">
    <property type="nucleotide sequence ID" value="NZ_CP043043.1"/>
</dbReference>
<evidence type="ECO:0000256" key="6">
    <source>
        <dbReference type="ARBA" id="ARBA00022989"/>
    </source>
</evidence>
<evidence type="ECO:0000256" key="5">
    <source>
        <dbReference type="ARBA" id="ARBA00022840"/>
    </source>
</evidence>
<proteinExistence type="predicted"/>
<evidence type="ECO:0000256" key="4">
    <source>
        <dbReference type="ARBA" id="ARBA00022741"/>
    </source>
</evidence>
<evidence type="ECO:0000259" key="10">
    <source>
        <dbReference type="PROSITE" id="PS50929"/>
    </source>
</evidence>
<dbReference type="EMBL" id="CP043043">
    <property type="protein sequence ID" value="QEH96076.1"/>
    <property type="molecule type" value="Genomic_DNA"/>
</dbReference>
<dbReference type="PROSITE" id="PS50893">
    <property type="entry name" value="ABC_TRANSPORTER_2"/>
    <property type="match status" value="1"/>
</dbReference>
<dbReference type="Gene3D" id="1.20.1560.10">
    <property type="entry name" value="ABC transporter type 1, transmembrane domain"/>
    <property type="match status" value="1"/>
</dbReference>
<reference evidence="11 12" key="1">
    <citation type="submission" date="2019-08" db="EMBL/GenBank/DDBJ databases">
        <title>Gluconobacter frateurii HD924 genome.</title>
        <authorList>
            <person name="Liu Y."/>
            <person name="Zhang P."/>
        </authorList>
    </citation>
    <scope>NUCLEOTIDE SEQUENCE [LARGE SCALE GENOMIC DNA]</scope>
    <source>
        <strain evidence="11 12">HD924</strain>
    </source>
</reference>
<dbReference type="PROSITE" id="PS00211">
    <property type="entry name" value="ABC_TRANSPORTER_1"/>
    <property type="match status" value="1"/>
</dbReference>
<dbReference type="InterPro" id="IPR003439">
    <property type="entry name" value="ABC_transporter-like_ATP-bd"/>
</dbReference>
<dbReference type="GO" id="GO:0005886">
    <property type="term" value="C:plasma membrane"/>
    <property type="evidence" value="ECO:0007669"/>
    <property type="project" value="UniProtKB-SubCell"/>
</dbReference>
<dbReference type="SMART" id="SM00382">
    <property type="entry name" value="AAA"/>
    <property type="match status" value="1"/>
</dbReference>
<keyword evidence="7 8" id="KW-0472">Membrane</keyword>
<dbReference type="GO" id="GO:0140359">
    <property type="term" value="F:ABC-type transporter activity"/>
    <property type="evidence" value="ECO:0007669"/>
    <property type="project" value="InterPro"/>
</dbReference>
<dbReference type="SUPFAM" id="SSF90123">
    <property type="entry name" value="ABC transporter transmembrane region"/>
    <property type="match status" value="1"/>
</dbReference>
<dbReference type="InterPro" id="IPR027417">
    <property type="entry name" value="P-loop_NTPase"/>
</dbReference>
<dbReference type="AlphaFoldDB" id="A0AAP9JHT9"/>
<dbReference type="KEGG" id="gti:FXF46_07155"/>
<dbReference type="PROSITE" id="PS50929">
    <property type="entry name" value="ABC_TM1F"/>
    <property type="match status" value="1"/>
</dbReference>
<feature type="transmembrane region" description="Helical" evidence="8">
    <location>
        <begin position="152"/>
        <end position="174"/>
    </location>
</feature>
<keyword evidence="4" id="KW-0547">Nucleotide-binding</keyword>
<evidence type="ECO:0000256" key="2">
    <source>
        <dbReference type="ARBA" id="ARBA00022448"/>
    </source>
</evidence>
<feature type="transmembrane region" description="Helical" evidence="8">
    <location>
        <begin position="31"/>
        <end position="52"/>
    </location>
</feature>
<dbReference type="PANTHER" id="PTHR11384">
    <property type="entry name" value="ATP-BINDING CASSETTE, SUB-FAMILY D MEMBER"/>
    <property type="match status" value="1"/>
</dbReference>
<evidence type="ECO:0000256" key="3">
    <source>
        <dbReference type="ARBA" id="ARBA00022692"/>
    </source>
</evidence>
<dbReference type="PANTHER" id="PTHR11384:SF59">
    <property type="entry name" value="LYSOSOMAL COBALAMIN TRANSPORTER ABCD4"/>
    <property type="match status" value="1"/>
</dbReference>
<dbReference type="GO" id="GO:0005524">
    <property type="term" value="F:ATP binding"/>
    <property type="evidence" value="ECO:0007669"/>
    <property type="project" value="UniProtKB-KW"/>
</dbReference>
<name>A0AAP9JHT9_GLUTH</name>
<keyword evidence="3 8" id="KW-0812">Transmembrane</keyword>
<evidence type="ECO:0000256" key="1">
    <source>
        <dbReference type="ARBA" id="ARBA00004651"/>
    </source>
</evidence>
<protein>
    <submittedName>
        <fullName evidence="11">ABC transporter ATP-binding protein/permease</fullName>
    </submittedName>
</protein>
<evidence type="ECO:0000313" key="11">
    <source>
        <dbReference type="EMBL" id="QEH96076.1"/>
    </source>
</evidence>
<dbReference type="InterPro" id="IPR036640">
    <property type="entry name" value="ABC1_TM_sf"/>
</dbReference>
<dbReference type="Gene3D" id="3.40.50.300">
    <property type="entry name" value="P-loop containing nucleotide triphosphate hydrolases"/>
    <property type="match status" value="1"/>
</dbReference>
<dbReference type="SUPFAM" id="SSF52540">
    <property type="entry name" value="P-loop containing nucleoside triphosphate hydrolases"/>
    <property type="match status" value="1"/>
</dbReference>
<dbReference type="InterPro" id="IPR050835">
    <property type="entry name" value="ABC_transporter_sub-D"/>
</dbReference>
<keyword evidence="2" id="KW-0813">Transport</keyword>
<dbReference type="InterPro" id="IPR003593">
    <property type="entry name" value="AAA+_ATPase"/>
</dbReference>
<keyword evidence="5 11" id="KW-0067">ATP-binding</keyword>
<evidence type="ECO:0000256" key="7">
    <source>
        <dbReference type="ARBA" id="ARBA00023136"/>
    </source>
</evidence>
<dbReference type="InterPro" id="IPR017871">
    <property type="entry name" value="ABC_transporter-like_CS"/>
</dbReference>
<sequence length="574" mass="64683">MAHTEDLTPAHSLSDWKVLLPYWRSEDRWKALGLLGGIIGLSFLDVQVAVWFGKWDQTFFDTMFAYKVAACIALIPIYLMMMGLSAGMRVIQQYMTQVLSMRWRLWNTRVYLRKYLSDDAYYHLEHGENRADNPDQRIADDLAQMTVWTLRLGLDAIQAVTTFMSFAIVLWTIGGTLSFVWHGWHIVIPGYMFFGTTISILLISLVLEKAGGPLVSANYRQQHYDADLRAALLDVRRNSEQIAFYGGEGAEHFRLSECLHHIATNWRSVMTYTWRANTVVELYTGGINIVLWALLIPKLLAHTLTFGLYSRISSAFMNVRRSLQWFIENYTDLATLRSILQRLSEFERVVTGRSEWGIVRTPIEQGQIEIRDLVLDRADGSRIATVGDLTIPTGARLIIGGASGAGKSTLLRALAGLWTCGAGSVSFNMREAMFLPQRSYVPTGTLRQALSYPATPDRYERDACETALEAANLGALVSKLDREAAWSDVLSPGEQQRLAFARVFLTRPAMLFLDEATSALDEDNEALLYTRLLALLPDVTLMSVAHHSGLKRFHDREAVLSQQGMTIQVLHNTI</sequence>
<dbReference type="GO" id="GO:0016887">
    <property type="term" value="F:ATP hydrolysis activity"/>
    <property type="evidence" value="ECO:0007669"/>
    <property type="project" value="InterPro"/>
</dbReference>
<evidence type="ECO:0000259" key="9">
    <source>
        <dbReference type="PROSITE" id="PS50893"/>
    </source>
</evidence>
<dbReference type="InterPro" id="IPR011527">
    <property type="entry name" value="ABC1_TM_dom"/>
</dbReference>
<evidence type="ECO:0000256" key="8">
    <source>
        <dbReference type="SAM" id="Phobius"/>
    </source>
</evidence>
<dbReference type="Pfam" id="PF06472">
    <property type="entry name" value="ABC_membrane_2"/>
    <property type="match status" value="1"/>
</dbReference>
<accession>A0AAP9JHT9</accession>